<dbReference type="Gene3D" id="2.60.40.4100">
    <property type="entry name" value="Zona pellucida, ZP-C domain"/>
    <property type="match status" value="1"/>
</dbReference>
<dbReference type="WBParaSite" id="ASIM_0001488001-mRNA-1">
    <property type="protein sequence ID" value="ASIM_0001488001-mRNA-1"/>
    <property type="gene ID" value="ASIM_0001488001"/>
</dbReference>
<dbReference type="PANTHER" id="PTHR22907:SF54">
    <property type="entry name" value="GH04558P"/>
    <property type="match status" value="1"/>
</dbReference>
<dbReference type="Proteomes" id="UP000267096">
    <property type="component" value="Unassembled WGS sequence"/>
</dbReference>
<evidence type="ECO:0000256" key="4">
    <source>
        <dbReference type="ARBA" id="ARBA00022692"/>
    </source>
</evidence>
<keyword evidence="7 8" id="KW-0472">Membrane</keyword>
<dbReference type="InterPro" id="IPR051962">
    <property type="entry name" value="Cuticlin"/>
</dbReference>
<dbReference type="InterPro" id="IPR056953">
    <property type="entry name" value="CUT_N"/>
</dbReference>
<keyword evidence="4 8" id="KW-0812">Transmembrane</keyword>
<evidence type="ECO:0000256" key="2">
    <source>
        <dbReference type="ARBA" id="ARBA00022460"/>
    </source>
</evidence>
<dbReference type="InterPro" id="IPR057475">
    <property type="entry name" value="CUT_C"/>
</dbReference>
<dbReference type="GO" id="GO:0005886">
    <property type="term" value="C:plasma membrane"/>
    <property type="evidence" value="ECO:0007669"/>
    <property type="project" value="UniProtKB-SubCell"/>
</dbReference>
<name>A0A0M3K1W8_ANISI</name>
<evidence type="ECO:0000256" key="8">
    <source>
        <dbReference type="SAM" id="Phobius"/>
    </source>
</evidence>
<organism evidence="12">
    <name type="scientific">Anisakis simplex</name>
    <name type="common">Herring worm</name>
    <dbReference type="NCBI Taxonomy" id="6269"/>
    <lineage>
        <taxon>Eukaryota</taxon>
        <taxon>Metazoa</taxon>
        <taxon>Ecdysozoa</taxon>
        <taxon>Nematoda</taxon>
        <taxon>Chromadorea</taxon>
        <taxon>Rhabditida</taxon>
        <taxon>Spirurina</taxon>
        <taxon>Ascaridomorpha</taxon>
        <taxon>Ascaridoidea</taxon>
        <taxon>Anisakidae</taxon>
        <taxon>Anisakis</taxon>
        <taxon>Anisakis simplex complex</taxon>
    </lineage>
</organism>
<evidence type="ECO:0000313" key="12">
    <source>
        <dbReference type="WBParaSite" id="ASIM_0001488001-mRNA-1"/>
    </source>
</evidence>
<reference evidence="10 11" key="2">
    <citation type="submission" date="2018-11" db="EMBL/GenBank/DDBJ databases">
        <authorList>
            <consortium name="Pathogen Informatics"/>
        </authorList>
    </citation>
    <scope>NUCLEOTIDE SEQUENCE [LARGE SCALE GENOMIC DNA]</scope>
</reference>
<feature type="domain" description="ZP" evidence="9">
    <location>
        <begin position="22"/>
        <end position="270"/>
    </location>
</feature>
<dbReference type="Pfam" id="PF25057">
    <property type="entry name" value="CUT_N"/>
    <property type="match status" value="1"/>
</dbReference>
<keyword evidence="5" id="KW-0732">Signal</keyword>
<comment type="subcellular location">
    <subcellularLocation>
        <location evidence="1">Cell membrane</location>
        <topology evidence="1">Single-pass type I membrane protein</topology>
    </subcellularLocation>
</comment>
<dbReference type="OrthoDB" id="6432511at2759"/>
<proteinExistence type="predicted"/>
<keyword evidence="2" id="KW-0193">Cuticle</keyword>
<evidence type="ECO:0000259" key="9">
    <source>
        <dbReference type="PROSITE" id="PS51034"/>
    </source>
</evidence>
<keyword evidence="3" id="KW-1003">Cell membrane</keyword>
<dbReference type="InterPro" id="IPR001507">
    <property type="entry name" value="ZP_dom"/>
</dbReference>
<dbReference type="SMART" id="SM00241">
    <property type="entry name" value="ZP"/>
    <property type="match status" value="1"/>
</dbReference>
<feature type="transmembrane region" description="Helical" evidence="8">
    <location>
        <begin position="346"/>
        <end position="373"/>
    </location>
</feature>
<gene>
    <name evidence="10" type="ORF">ASIM_LOCUS14290</name>
</gene>
<evidence type="ECO:0000256" key="3">
    <source>
        <dbReference type="ARBA" id="ARBA00022475"/>
    </source>
</evidence>
<evidence type="ECO:0000256" key="6">
    <source>
        <dbReference type="ARBA" id="ARBA00022989"/>
    </source>
</evidence>
<evidence type="ECO:0000256" key="1">
    <source>
        <dbReference type="ARBA" id="ARBA00004251"/>
    </source>
</evidence>
<evidence type="ECO:0000313" key="11">
    <source>
        <dbReference type="Proteomes" id="UP000267096"/>
    </source>
</evidence>
<keyword evidence="6 8" id="KW-1133">Transmembrane helix</keyword>
<dbReference type="EMBL" id="UYRR01031687">
    <property type="protein sequence ID" value="VDK51944.1"/>
    <property type="molecule type" value="Genomic_DNA"/>
</dbReference>
<dbReference type="AlphaFoldDB" id="A0A0M3K1W8"/>
<dbReference type="InterPro" id="IPR042235">
    <property type="entry name" value="ZP-C_dom"/>
</dbReference>
<keyword evidence="11" id="KW-1185">Reference proteome</keyword>
<protein>
    <submittedName>
        <fullName evidence="12">ZP domain-containing protein</fullName>
    </submittedName>
</protein>
<sequence length="382" mass="42877">MHYLSLTIDTLRKFRLETPSVRCGPEKISIEGNTEEVFEGVIFIKNHRRKEGCSASYGVDSNSTNPSYSIALDSIAQCGLELRRNVSSFRFSRIQRTGNIHRVRVQLSSEFRHSWRSFFRCTLYIPSTASDDRHQIQFYIVSSTISSGRVPNPSLQPARTVAIGEQLMYVWYLKADTEIYGIRVRDCFAETKDGQKMKIINNGCTTDSLIVSNVQYSENGLKAFADATAFKFPDAEDVWLTCSVSICIRHFEHLIANSEESLCETQPKCNEREKRSTEQEASAVSIYSIDDLVHHKLRVTDSPSYEAFPLKQQNSTSNGYTIFKPISVVNGDSATEAVQLCLQKGAFAGVSAALLSTYFVTICLAGAMGFSLYRSHHQKPTC</sequence>
<evidence type="ECO:0000313" key="10">
    <source>
        <dbReference type="EMBL" id="VDK51944.1"/>
    </source>
</evidence>
<accession>A0A0M3K1W8</accession>
<dbReference type="PROSITE" id="PS51034">
    <property type="entry name" value="ZP_2"/>
    <property type="match status" value="1"/>
</dbReference>
<dbReference type="PANTHER" id="PTHR22907">
    <property type="entry name" value="GH04558P"/>
    <property type="match status" value="1"/>
</dbReference>
<dbReference type="Pfam" id="PF25301">
    <property type="entry name" value="CUT_C"/>
    <property type="match status" value="1"/>
</dbReference>
<evidence type="ECO:0000256" key="5">
    <source>
        <dbReference type="ARBA" id="ARBA00022729"/>
    </source>
</evidence>
<dbReference type="GO" id="GO:0042302">
    <property type="term" value="F:structural constituent of cuticle"/>
    <property type="evidence" value="ECO:0007669"/>
    <property type="project" value="UniProtKB-KW"/>
</dbReference>
<reference evidence="12" key="1">
    <citation type="submission" date="2017-02" db="UniProtKB">
        <authorList>
            <consortium name="WormBaseParasite"/>
        </authorList>
    </citation>
    <scope>IDENTIFICATION</scope>
</reference>
<evidence type="ECO:0000256" key="7">
    <source>
        <dbReference type="ARBA" id="ARBA00023136"/>
    </source>
</evidence>